<dbReference type="EMBL" id="AP022591">
    <property type="protein sequence ID" value="BBY44976.1"/>
    <property type="molecule type" value="Genomic_DNA"/>
</dbReference>
<sequence length="95" mass="10260">MPELVYNFGAIEGGAGDLDGSVVQTQGLLEEGRESLSRLAGQWEGDASMSWQEAQTRWDVNANELNHALRSLAAAVRDTGQNMLQVNTGIANSFH</sequence>
<reference evidence="2 3" key="1">
    <citation type="journal article" date="2019" name="Emerg. Microbes Infect.">
        <title>Comprehensive subspecies identification of 175 nontuberculous mycobacteria species based on 7547 genomic profiles.</title>
        <authorList>
            <person name="Matsumoto Y."/>
            <person name="Kinjo T."/>
            <person name="Motooka D."/>
            <person name="Nabeya D."/>
            <person name="Jung N."/>
            <person name="Uechi K."/>
            <person name="Horii T."/>
            <person name="Iida T."/>
            <person name="Fujita J."/>
            <person name="Nakamura S."/>
        </authorList>
    </citation>
    <scope>NUCLEOTIDE SEQUENCE [LARGE SCALE GENOMIC DNA]</scope>
    <source>
        <strain evidence="2 3">JCM 18439</strain>
    </source>
</reference>
<dbReference type="RefSeq" id="WP_083000126.1">
    <property type="nucleotide sequence ID" value="NZ_AP022591.1"/>
</dbReference>
<dbReference type="InterPro" id="IPR036689">
    <property type="entry name" value="ESAT-6-like_sf"/>
</dbReference>
<dbReference type="InterPro" id="IPR010310">
    <property type="entry name" value="T7SS_ESAT-6-like"/>
</dbReference>
<name>A0A1X0C1E8_MYCCF</name>
<evidence type="ECO:0000313" key="3">
    <source>
        <dbReference type="Proteomes" id="UP000466431"/>
    </source>
</evidence>
<dbReference type="AlphaFoldDB" id="A0A1X0C1E8"/>
<gene>
    <name evidence="2" type="ORF">MCEL_32710</name>
</gene>
<dbReference type="KEGG" id="mcee:MCEL_32710"/>
<accession>A0A1X0C1E8</accession>
<protein>
    <recommendedName>
        <fullName evidence="1">ESAT-6-like protein</fullName>
    </recommendedName>
</protein>
<dbReference type="SUPFAM" id="SSF140453">
    <property type="entry name" value="EsxAB dimer-like"/>
    <property type="match status" value="1"/>
</dbReference>
<dbReference type="STRING" id="1249101.BST21_02820"/>
<dbReference type="NCBIfam" id="TIGR03930">
    <property type="entry name" value="WXG100_ESAT6"/>
    <property type="match status" value="1"/>
</dbReference>
<keyword evidence="3" id="KW-1185">Reference proteome</keyword>
<comment type="similarity">
    <text evidence="1">Belongs to the WXG100 family.</text>
</comment>
<evidence type="ECO:0000313" key="2">
    <source>
        <dbReference type="EMBL" id="BBY44976.1"/>
    </source>
</evidence>
<proteinExistence type="inferred from homology"/>
<dbReference type="OrthoDB" id="3387628at2"/>
<dbReference type="Pfam" id="PF06013">
    <property type="entry name" value="WXG100"/>
    <property type="match status" value="1"/>
</dbReference>
<dbReference type="Gene3D" id="1.10.287.1060">
    <property type="entry name" value="ESAT-6-like"/>
    <property type="match status" value="1"/>
</dbReference>
<organism evidence="2 3">
    <name type="scientific">Mycolicibacterium celeriflavum</name>
    <name type="common">Mycobacterium celeriflavum</name>
    <dbReference type="NCBI Taxonomy" id="1249101"/>
    <lineage>
        <taxon>Bacteria</taxon>
        <taxon>Bacillati</taxon>
        <taxon>Actinomycetota</taxon>
        <taxon>Actinomycetes</taxon>
        <taxon>Mycobacteriales</taxon>
        <taxon>Mycobacteriaceae</taxon>
        <taxon>Mycolicibacterium</taxon>
    </lineage>
</organism>
<evidence type="ECO:0000256" key="1">
    <source>
        <dbReference type="RuleBase" id="RU362001"/>
    </source>
</evidence>
<dbReference type="Proteomes" id="UP000466431">
    <property type="component" value="Chromosome"/>
</dbReference>